<evidence type="ECO:0000313" key="2">
    <source>
        <dbReference type="Proteomes" id="UP001165085"/>
    </source>
</evidence>
<reference evidence="2" key="1">
    <citation type="journal article" date="2023" name="Commun. Biol.">
        <title>Genome analysis of Parmales, the sister group of diatoms, reveals the evolutionary specialization of diatoms from phago-mixotrophs to photoautotrophs.</title>
        <authorList>
            <person name="Ban H."/>
            <person name="Sato S."/>
            <person name="Yoshikawa S."/>
            <person name="Yamada K."/>
            <person name="Nakamura Y."/>
            <person name="Ichinomiya M."/>
            <person name="Sato N."/>
            <person name="Blanc-Mathieu R."/>
            <person name="Endo H."/>
            <person name="Kuwata A."/>
            <person name="Ogata H."/>
        </authorList>
    </citation>
    <scope>NUCLEOTIDE SEQUENCE [LARGE SCALE GENOMIC DNA]</scope>
    <source>
        <strain evidence="2">NIES 3701</strain>
    </source>
</reference>
<gene>
    <name evidence="1" type="ORF">TrST_g4520</name>
</gene>
<dbReference type="PANTHER" id="PTHR45661:SF3">
    <property type="entry name" value="IG-LIKE DOMAIN-CONTAINING PROTEIN"/>
    <property type="match status" value="1"/>
</dbReference>
<organism evidence="1 2">
    <name type="scientific">Triparma strigata</name>
    <dbReference type="NCBI Taxonomy" id="1606541"/>
    <lineage>
        <taxon>Eukaryota</taxon>
        <taxon>Sar</taxon>
        <taxon>Stramenopiles</taxon>
        <taxon>Ochrophyta</taxon>
        <taxon>Bolidophyceae</taxon>
        <taxon>Parmales</taxon>
        <taxon>Triparmaceae</taxon>
        <taxon>Triparma</taxon>
    </lineage>
</organism>
<sequence>MVDTLVAMRWLDKNWHKVVEKKLTEFEDEPFGEVGDRACYYALILVAVDIPEGITSIGYNSFYDCSSLKEIKFPKSLTSIGDGSFEMCSSLERVDLLHTKVLELGRGAFSSCTSLKEMKVPDSLQDIGANVFYRCSKLVPSTIDVDDMINEDDVTSEVVAHLRSIQ</sequence>
<dbReference type="SUPFAM" id="SSF52058">
    <property type="entry name" value="L domain-like"/>
    <property type="match status" value="1"/>
</dbReference>
<dbReference type="EMBL" id="BRXY01000051">
    <property type="protein sequence ID" value="GMH58144.1"/>
    <property type="molecule type" value="Genomic_DNA"/>
</dbReference>
<evidence type="ECO:0000313" key="1">
    <source>
        <dbReference type="EMBL" id="GMH58144.1"/>
    </source>
</evidence>
<dbReference type="InterPro" id="IPR026906">
    <property type="entry name" value="LRR_5"/>
</dbReference>
<name>A0A9W7DVR2_9STRA</name>
<protein>
    <submittedName>
        <fullName evidence="1">Uncharacterized protein</fullName>
    </submittedName>
</protein>
<dbReference type="InterPro" id="IPR053139">
    <property type="entry name" value="Surface_bspA-like"/>
</dbReference>
<dbReference type="Gene3D" id="3.80.10.10">
    <property type="entry name" value="Ribonuclease Inhibitor"/>
    <property type="match status" value="1"/>
</dbReference>
<keyword evidence="2" id="KW-1185">Reference proteome</keyword>
<comment type="caution">
    <text evidence="1">The sequence shown here is derived from an EMBL/GenBank/DDBJ whole genome shotgun (WGS) entry which is preliminary data.</text>
</comment>
<accession>A0A9W7DVR2</accession>
<proteinExistence type="predicted"/>
<dbReference type="PANTHER" id="PTHR45661">
    <property type="entry name" value="SURFACE ANTIGEN"/>
    <property type="match status" value="1"/>
</dbReference>
<dbReference type="AlphaFoldDB" id="A0A9W7DVR2"/>
<dbReference type="InterPro" id="IPR032675">
    <property type="entry name" value="LRR_dom_sf"/>
</dbReference>
<dbReference type="OrthoDB" id="10264456at2759"/>
<dbReference type="Proteomes" id="UP001165085">
    <property type="component" value="Unassembled WGS sequence"/>
</dbReference>
<dbReference type="Pfam" id="PF13306">
    <property type="entry name" value="LRR_5"/>
    <property type="match status" value="1"/>
</dbReference>